<dbReference type="PROSITE" id="PS50181">
    <property type="entry name" value="FBOX"/>
    <property type="match status" value="1"/>
</dbReference>
<dbReference type="Proteomes" id="UP000077755">
    <property type="component" value="Chromosome 7"/>
</dbReference>
<dbReference type="InterPro" id="IPR036047">
    <property type="entry name" value="F-box-like_dom_sf"/>
</dbReference>
<dbReference type="AlphaFoldDB" id="A0A164UIY0"/>
<dbReference type="NCBIfam" id="TIGR01640">
    <property type="entry name" value="F_box_assoc_1"/>
    <property type="match status" value="1"/>
</dbReference>
<evidence type="ECO:0000313" key="4">
    <source>
        <dbReference type="Proteomes" id="UP000077755"/>
    </source>
</evidence>
<dbReference type="InterPro" id="IPR017451">
    <property type="entry name" value="F-box-assoc_interact_dom"/>
</dbReference>
<protein>
    <recommendedName>
        <fullName evidence="1">F-box domain-containing protein</fullName>
    </recommendedName>
</protein>
<evidence type="ECO:0000313" key="2">
    <source>
        <dbReference type="EMBL" id="KZM88938.1"/>
    </source>
</evidence>
<dbReference type="SUPFAM" id="SSF81383">
    <property type="entry name" value="F-box domain"/>
    <property type="match status" value="1"/>
</dbReference>
<dbReference type="PANTHER" id="PTHR31672">
    <property type="entry name" value="BNACNNG10540D PROTEIN"/>
    <property type="match status" value="1"/>
</dbReference>
<dbReference type="InterPro" id="IPR050796">
    <property type="entry name" value="SCF_F-box_component"/>
</dbReference>
<evidence type="ECO:0000313" key="3">
    <source>
        <dbReference type="EMBL" id="WOH10410.1"/>
    </source>
</evidence>
<keyword evidence="4" id="KW-1185">Reference proteome</keyword>
<dbReference type="KEGG" id="dcr:108195008"/>
<dbReference type="Pfam" id="PF12937">
    <property type="entry name" value="F-box-like"/>
    <property type="match status" value="1"/>
</dbReference>
<dbReference type="SMART" id="SM00256">
    <property type="entry name" value="FBOX"/>
    <property type="match status" value="1"/>
</dbReference>
<dbReference type="Gramene" id="KZM88938">
    <property type="protein sequence ID" value="KZM88938"/>
    <property type="gene ID" value="DCAR_026013"/>
</dbReference>
<proteinExistence type="predicted"/>
<dbReference type="PANTHER" id="PTHR31672:SF13">
    <property type="entry name" value="F-BOX PROTEIN CPR30-LIKE"/>
    <property type="match status" value="1"/>
</dbReference>
<dbReference type="EMBL" id="CP093349">
    <property type="protein sequence ID" value="WOH10410.1"/>
    <property type="molecule type" value="Genomic_DNA"/>
</dbReference>
<accession>A0A164UIY0</accession>
<feature type="domain" description="F-box" evidence="1">
    <location>
        <begin position="1"/>
        <end position="47"/>
    </location>
</feature>
<dbReference type="OrthoDB" id="1107553at2759"/>
<organism evidence="2">
    <name type="scientific">Daucus carota subsp. sativus</name>
    <name type="common">Carrot</name>
    <dbReference type="NCBI Taxonomy" id="79200"/>
    <lineage>
        <taxon>Eukaryota</taxon>
        <taxon>Viridiplantae</taxon>
        <taxon>Streptophyta</taxon>
        <taxon>Embryophyta</taxon>
        <taxon>Tracheophyta</taxon>
        <taxon>Spermatophyta</taxon>
        <taxon>Magnoliopsida</taxon>
        <taxon>eudicotyledons</taxon>
        <taxon>Gunneridae</taxon>
        <taxon>Pentapetalae</taxon>
        <taxon>asterids</taxon>
        <taxon>campanulids</taxon>
        <taxon>Apiales</taxon>
        <taxon>Apiaceae</taxon>
        <taxon>Apioideae</taxon>
        <taxon>Scandiceae</taxon>
        <taxon>Daucinae</taxon>
        <taxon>Daucus</taxon>
        <taxon>Daucus sect. Daucus</taxon>
    </lineage>
</organism>
<name>A0A164UIY0_DAUCS</name>
<reference evidence="2" key="1">
    <citation type="journal article" date="2016" name="Nat. Genet.">
        <title>A high-quality carrot genome assembly provides new insights into carotenoid accumulation and asterid genome evolution.</title>
        <authorList>
            <person name="Iorizzo M."/>
            <person name="Ellison S."/>
            <person name="Senalik D."/>
            <person name="Zeng P."/>
            <person name="Satapoomin P."/>
            <person name="Huang J."/>
            <person name="Bowman M."/>
            <person name="Iovene M."/>
            <person name="Sanseverino W."/>
            <person name="Cavagnaro P."/>
            <person name="Yildiz M."/>
            <person name="Macko-Podgorni A."/>
            <person name="Moranska E."/>
            <person name="Grzebelus E."/>
            <person name="Grzebelus D."/>
            <person name="Ashrafi H."/>
            <person name="Zheng Z."/>
            <person name="Cheng S."/>
            <person name="Spooner D."/>
            <person name="Van Deynze A."/>
            <person name="Simon P."/>
        </authorList>
    </citation>
    <scope>NUCLEOTIDE SEQUENCE [LARGE SCALE GENOMIC DNA]</scope>
    <source>
        <tissue evidence="2">Leaf</tissue>
    </source>
</reference>
<dbReference type="EMBL" id="LNRQ01000007">
    <property type="protein sequence ID" value="KZM88938.1"/>
    <property type="molecule type" value="Genomic_DNA"/>
</dbReference>
<reference evidence="3" key="2">
    <citation type="submission" date="2022-03" db="EMBL/GenBank/DDBJ databases">
        <title>Draft title - Genomic analysis of global carrot germplasm unveils the trajectory of domestication and the origin of high carotenoid orange carrot.</title>
        <authorList>
            <person name="Iorizzo M."/>
            <person name="Ellison S."/>
            <person name="Senalik D."/>
            <person name="Macko-Podgorni A."/>
            <person name="Grzebelus D."/>
            <person name="Bostan H."/>
            <person name="Rolling W."/>
            <person name="Curaba J."/>
            <person name="Simon P."/>
        </authorList>
    </citation>
    <scope>NUCLEOTIDE SEQUENCE</scope>
    <source>
        <tissue evidence="3">Leaf</tissue>
    </source>
</reference>
<sequence length="387" mass="44429">MATLNDIPEGLLLKIFTAQPVKSLLRLTSVCKLWYQLINSDFFVKSHLAYQKSSLFTNKTLFIRHRGSYSTNLVDGEPSNNVFESHGYDMLPVHSEFNPNVRLRCYGICDGLVCLSHGVGKLRACCPVYLWNPGVRRVLVLPPMVNDPDQRVFNYSYLCFGQHEGDYKVISVVPMGGVYKVYVYSLNQDSWDLLEFYDESKQTSNFDIWPHVWARFVNGAAYFVSGFSRPNRGIVCFDLSRKVIRRMNLPHNDFCVYNFLMEEYQGSIALIENDGDDHQVDVWELRANGNDNSYLWNKKLSMTPETMDTAMGMGTHLGAFGFVNKDKVVLWMTGGTYSGYKYFLLNLENKSVQPFTIPERYFGQLDRHVNVLYDLTESLVLLAKNTT</sequence>
<dbReference type="InterPro" id="IPR013187">
    <property type="entry name" value="F-box-assoc_dom_typ3"/>
</dbReference>
<dbReference type="Gene3D" id="1.20.1280.50">
    <property type="match status" value="1"/>
</dbReference>
<dbReference type="Pfam" id="PF08268">
    <property type="entry name" value="FBA_3"/>
    <property type="match status" value="1"/>
</dbReference>
<gene>
    <name evidence="2" type="ORF">DCAR_026013</name>
    <name evidence="3" type="ORF">DCAR_0729879</name>
</gene>
<evidence type="ECO:0000259" key="1">
    <source>
        <dbReference type="PROSITE" id="PS50181"/>
    </source>
</evidence>
<dbReference type="InterPro" id="IPR001810">
    <property type="entry name" value="F-box_dom"/>
</dbReference>